<comment type="caution">
    <text evidence="15">The sequence shown here is derived from an EMBL/GenBank/DDBJ whole genome shotgun (WGS) entry which is preliminary data.</text>
</comment>
<dbReference type="GO" id="GO:0005524">
    <property type="term" value="F:ATP binding"/>
    <property type="evidence" value="ECO:0007669"/>
    <property type="project" value="UniProtKB-KW"/>
</dbReference>
<gene>
    <name evidence="15" type="ORF">J2R62_05525</name>
</gene>
<keyword evidence="6" id="KW-0418">Kinase</keyword>
<dbReference type="SUPFAM" id="SSF52172">
    <property type="entry name" value="CheY-like"/>
    <property type="match status" value="2"/>
</dbReference>
<comment type="subunit">
    <text evidence="9">At low DSF concentrations, interacts with RpfF.</text>
</comment>
<accession>A0A8I1W5V6</accession>
<evidence type="ECO:0000256" key="9">
    <source>
        <dbReference type="ARBA" id="ARBA00064003"/>
    </source>
</evidence>
<dbReference type="SMART" id="SM00387">
    <property type="entry name" value="HATPase_c"/>
    <property type="match status" value="1"/>
</dbReference>
<dbReference type="EC" id="2.7.13.3" evidence="2"/>
<evidence type="ECO:0000256" key="12">
    <source>
        <dbReference type="SAM" id="Phobius"/>
    </source>
</evidence>
<feature type="modified residue" description="4-aspartylphosphate" evidence="11">
    <location>
        <position position="537"/>
    </location>
</feature>
<keyword evidence="5" id="KW-0547">Nucleotide-binding</keyword>
<dbReference type="CDD" id="cd17546">
    <property type="entry name" value="REC_hyHK_CKI1_RcsC-like"/>
    <property type="match status" value="2"/>
</dbReference>
<dbReference type="InterPro" id="IPR001789">
    <property type="entry name" value="Sig_transdc_resp-reg_receiver"/>
</dbReference>
<evidence type="ECO:0000259" key="14">
    <source>
        <dbReference type="PROSITE" id="PS50110"/>
    </source>
</evidence>
<evidence type="ECO:0000256" key="8">
    <source>
        <dbReference type="ARBA" id="ARBA00023012"/>
    </source>
</evidence>
<evidence type="ECO:0000256" key="7">
    <source>
        <dbReference type="ARBA" id="ARBA00022840"/>
    </source>
</evidence>
<evidence type="ECO:0000256" key="5">
    <source>
        <dbReference type="ARBA" id="ARBA00022741"/>
    </source>
</evidence>
<dbReference type="SUPFAM" id="SSF55874">
    <property type="entry name" value="ATPase domain of HSP90 chaperone/DNA topoisomerase II/histidine kinase"/>
    <property type="match status" value="1"/>
</dbReference>
<dbReference type="Pfam" id="PF02518">
    <property type="entry name" value="HATPase_c"/>
    <property type="match status" value="1"/>
</dbReference>
<dbReference type="Gene3D" id="3.40.50.2300">
    <property type="match status" value="2"/>
</dbReference>
<dbReference type="PROSITE" id="PS50109">
    <property type="entry name" value="HIS_KIN"/>
    <property type="match status" value="1"/>
</dbReference>
<comment type="catalytic activity">
    <reaction evidence="1">
        <text>ATP + protein L-histidine = ADP + protein N-phospho-L-histidine.</text>
        <dbReference type="EC" id="2.7.13.3"/>
    </reaction>
</comment>
<evidence type="ECO:0000256" key="2">
    <source>
        <dbReference type="ARBA" id="ARBA00012438"/>
    </source>
</evidence>
<dbReference type="InterPro" id="IPR011006">
    <property type="entry name" value="CheY-like_superfamily"/>
</dbReference>
<proteinExistence type="predicted"/>
<dbReference type="Pfam" id="PF00072">
    <property type="entry name" value="Response_reg"/>
    <property type="match status" value="2"/>
</dbReference>
<dbReference type="SUPFAM" id="SSF47384">
    <property type="entry name" value="Homodimeric domain of signal transducing histidine kinase"/>
    <property type="match status" value="1"/>
</dbReference>
<dbReference type="InterPro" id="IPR004358">
    <property type="entry name" value="Sig_transdc_His_kin-like_C"/>
</dbReference>
<evidence type="ECO:0000313" key="16">
    <source>
        <dbReference type="Proteomes" id="UP000664658"/>
    </source>
</evidence>
<reference evidence="15" key="1">
    <citation type="submission" date="2021-03" db="EMBL/GenBank/DDBJ databases">
        <title>Plesiomonas shigelloides zfcc0051, isolated from zebrafish feces.</title>
        <authorList>
            <person name="Vanderhoek Z."/>
            <person name="Gaulke C."/>
        </authorList>
    </citation>
    <scope>NUCLEOTIDE SEQUENCE</scope>
    <source>
        <strain evidence="15">Zfcc0051</strain>
    </source>
</reference>
<dbReference type="GO" id="GO:0000155">
    <property type="term" value="F:phosphorelay sensor kinase activity"/>
    <property type="evidence" value="ECO:0007669"/>
    <property type="project" value="InterPro"/>
</dbReference>
<evidence type="ECO:0000256" key="11">
    <source>
        <dbReference type="PROSITE-ProRule" id="PRU00169"/>
    </source>
</evidence>
<dbReference type="FunFam" id="1.10.287.130:FF:000002">
    <property type="entry name" value="Two-component osmosensing histidine kinase"/>
    <property type="match status" value="1"/>
</dbReference>
<evidence type="ECO:0000256" key="4">
    <source>
        <dbReference type="ARBA" id="ARBA00022679"/>
    </source>
</evidence>
<dbReference type="Pfam" id="PF00512">
    <property type="entry name" value="HisKA"/>
    <property type="match status" value="1"/>
</dbReference>
<protein>
    <recommendedName>
        <fullName evidence="10">Sensory/regulatory protein RpfC</fullName>
        <ecNumber evidence="2">2.7.13.3</ecNumber>
    </recommendedName>
</protein>
<evidence type="ECO:0000256" key="1">
    <source>
        <dbReference type="ARBA" id="ARBA00000085"/>
    </source>
</evidence>
<dbReference type="Gene3D" id="3.30.565.10">
    <property type="entry name" value="Histidine kinase-like ATPase, C-terminal domain"/>
    <property type="match status" value="1"/>
</dbReference>
<evidence type="ECO:0000259" key="13">
    <source>
        <dbReference type="PROSITE" id="PS50109"/>
    </source>
</evidence>
<keyword evidence="8" id="KW-0902">Two-component regulatory system</keyword>
<dbReference type="AlphaFoldDB" id="A0A8I1W5V6"/>
<dbReference type="CDD" id="cd16922">
    <property type="entry name" value="HATPase_EvgS-ArcB-TorS-like"/>
    <property type="match status" value="1"/>
</dbReference>
<feature type="modified residue" description="4-aspartylphosphate" evidence="11">
    <location>
        <position position="678"/>
    </location>
</feature>
<dbReference type="PANTHER" id="PTHR45339:SF1">
    <property type="entry name" value="HYBRID SIGNAL TRANSDUCTION HISTIDINE KINASE J"/>
    <property type="match status" value="1"/>
</dbReference>
<keyword evidence="12" id="KW-1133">Transmembrane helix</keyword>
<dbReference type="Gene3D" id="1.10.287.130">
    <property type="match status" value="1"/>
</dbReference>
<dbReference type="InterPro" id="IPR036097">
    <property type="entry name" value="HisK_dim/P_sf"/>
</dbReference>
<dbReference type="SMART" id="SM00448">
    <property type="entry name" value="REC"/>
    <property type="match status" value="2"/>
</dbReference>
<dbReference type="SMART" id="SM00388">
    <property type="entry name" value="HisKA"/>
    <property type="match status" value="1"/>
</dbReference>
<dbReference type="PROSITE" id="PS50110">
    <property type="entry name" value="RESPONSE_REGULATORY"/>
    <property type="match status" value="2"/>
</dbReference>
<dbReference type="InterPro" id="IPR036890">
    <property type="entry name" value="HATPase_C_sf"/>
</dbReference>
<feature type="domain" description="Response regulatory" evidence="14">
    <location>
        <begin position="629"/>
        <end position="745"/>
    </location>
</feature>
<dbReference type="PRINTS" id="PR00344">
    <property type="entry name" value="BCTRLSENSOR"/>
</dbReference>
<keyword evidence="12" id="KW-0812">Transmembrane</keyword>
<evidence type="ECO:0000256" key="3">
    <source>
        <dbReference type="ARBA" id="ARBA00022553"/>
    </source>
</evidence>
<dbReference type="InterPro" id="IPR003661">
    <property type="entry name" value="HisK_dim/P_dom"/>
</dbReference>
<name>A0A8I1W5V6_PLESH</name>
<feature type="domain" description="Response regulatory" evidence="14">
    <location>
        <begin position="488"/>
        <end position="606"/>
    </location>
</feature>
<keyword evidence="3 11" id="KW-0597">Phosphoprotein</keyword>
<dbReference type="RefSeq" id="WP_207541793.1">
    <property type="nucleotide sequence ID" value="NZ_JAFNAA010000004.1"/>
</dbReference>
<sequence length="753" mass="84277">MRTNYRLLVVICLVLLGSFFSIAFIQYRQFDDLKRTASIGDDNLMWTYFQLQNEFYRLQYQLLKVQNEQGSPDAMQALQLRYDTFVSRINLALHGSDSREILNGQPIYQQIKHELPKFIAYADTILGPDVDVQYDPVRFKQLELALARLHPLIQKTILQVNVSFTDFDESRNQTVSNQIVTTTAIASLQFVLIIAFALLAWRQLQRSKKHNLELLRLTEKLEESRFQAEAGNRAKSVFLANMSHEIRTPMNGVIGMISLLEDSTLNSQQADYLATARDSAEHLLGLLNDILDVSKLEAGHVRLDVSACSLSSLLINAHRLVFNAASQKGLEFTLNLQPDLPTWVEVDPIRIRQIVMNLLSNAVKFTEKGFIRMDVRSKAISGGNYRIDISVTDSGIGIAPDVIPKLFQRFSQAELSTNRFYGGSGLGLEISKSLAKLMKGNITLTSELGKGSCFTFSFITKDAPKQDMPPPNEKCKNMACEQCIPQIRILLVDDSAANRKFISTLLISHGHKVQTAENGCIAIDKVRDEVFDLILMDIQMPLMSGLEAAAVIRKMKNERGEKVVIIALTADAMEDSREMYLAAGMDDYLTKPLKAQGLQAVIAKHFDAREYHCAPHESAEIEKIYSAKQLLVVDDNKVNLMVVKSMLRKMGHEVDTATSGEEACEKVRQKHYDIVFMDLHMPGMGGIETTQIIIRELGSTAPRIIALTADATIGVRNDCLSAGMVDYCTKPLTMSRLNDTINRTLLKDSAIAS</sequence>
<feature type="transmembrane region" description="Helical" evidence="12">
    <location>
        <begin position="179"/>
        <end position="201"/>
    </location>
</feature>
<dbReference type="PANTHER" id="PTHR45339">
    <property type="entry name" value="HYBRID SIGNAL TRANSDUCTION HISTIDINE KINASE J"/>
    <property type="match status" value="1"/>
</dbReference>
<dbReference type="InterPro" id="IPR005467">
    <property type="entry name" value="His_kinase_dom"/>
</dbReference>
<dbReference type="EMBL" id="JAFNAA010000004">
    <property type="protein sequence ID" value="MBO1107686.1"/>
    <property type="molecule type" value="Genomic_DNA"/>
</dbReference>
<keyword evidence="4" id="KW-0808">Transferase</keyword>
<evidence type="ECO:0000313" key="15">
    <source>
        <dbReference type="EMBL" id="MBO1107686.1"/>
    </source>
</evidence>
<evidence type="ECO:0000256" key="10">
    <source>
        <dbReference type="ARBA" id="ARBA00068150"/>
    </source>
</evidence>
<dbReference type="InterPro" id="IPR003594">
    <property type="entry name" value="HATPase_dom"/>
</dbReference>
<dbReference type="Proteomes" id="UP000664658">
    <property type="component" value="Unassembled WGS sequence"/>
</dbReference>
<evidence type="ECO:0000256" key="6">
    <source>
        <dbReference type="ARBA" id="ARBA00022777"/>
    </source>
</evidence>
<feature type="domain" description="Histidine kinase" evidence="13">
    <location>
        <begin position="241"/>
        <end position="462"/>
    </location>
</feature>
<dbReference type="CDD" id="cd00082">
    <property type="entry name" value="HisKA"/>
    <property type="match status" value="1"/>
</dbReference>
<keyword evidence="12" id="KW-0472">Membrane</keyword>
<keyword evidence="7" id="KW-0067">ATP-binding</keyword>
<dbReference type="FunFam" id="3.30.565.10:FF:000010">
    <property type="entry name" value="Sensor histidine kinase RcsC"/>
    <property type="match status" value="1"/>
</dbReference>
<organism evidence="15 16">
    <name type="scientific">Plesiomonas shigelloides</name>
    <name type="common">Aeromonas shigelloides</name>
    <dbReference type="NCBI Taxonomy" id="703"/>
    <lineage>
        <taxon>Bacteria</taxon>
        <taxon>Pseudomonadati</taxon>
        <taxon>Pseudomonadota</taxon>
        <taxon>Gammaproteobacteria</taxon>
        <taxon>Enterobacterales</taxon>
        <taxon>Enterobacteriaceae</taxon>
        <taxon>Plesiomonas</taxon>
    </lineage>
</organism>